<name>A0A4U8V3P2_STECR</name>
<keyword evidence="1" id="KW-1133">Transmembrane helix</keyword>
<gene>
    <name evidence="2" type="ORF">L596_006351</name>
</gene>
<proteinExistence type="predicted"/>
<keyword evidence="1" id="KW-0812">Transmembrane</keyword>
<keyword evidence="1" id="KW-0472">Membrane</keyword>
<reference evidence="2 3" key="2">
    <citation type="journal article" date="2019" name="G3 (Bethesda)">
        <title>Hybrid Assembly of the Genome of the Entomopathogenic Nematode Steinernema carpocapsae Identifies the X-Chromosome.</title>
        <authorList>
            <person name="Serra L."/>
            <person name="Macchietto M."/>
            <person name="Macias-Munoz A."/>
            <person name="McGill C.J."/>
            <person name="Rodriguez I.M."/>
            <person name="Rodriguez B."/>
            <person name="Murad R."/>
            <person name="Mortazavi A."/>
        </authorList>
    </citation>
    <scope>NUCLEOTIDE SEQUENCE [LARGE SCALE GENOMIC DNA]</scope>
    <source>
        <strain evidence="2 3">ALL</strain>
    </source>
</reference>
<dbReference type="Proteomes" id="UP000298663">
    <property type="component" value="Chromosome X"/>
</dbReference>
<accession>A0A4U8V3P2</accession>
<dbReference type="EMBL" id="CM016762">
    <property type="protein sequence ID" value="TMS39895.1"/>
    <property type="molecule type" value="Genomic_DNA"/>
</dbReference>
<sequence length="86" mass="8919">MNARTSVQRVVPVCRMEARELVVLLLVFPSAGDAGCQPDDGVVSLLLSRRLAIGGAMVAVVGVSGALGSLCLFWCYNGAGDVRGNL</sequence>
<keyword evidence="3" id="KW-1185">Reference proteome</keyword>
<evidence type="ECO:0000313" key="3">
    <source>
        <dbReference type="Proteomes" id="UP000298663"/>
    </source>
</evidence>
<evidence type="ECO:0000313" key="2">
    <source>
        <dbReference type="EMBL" id="TMS39895.1"/>
    </source>
</evidence>
<feature type="transmembrane region" description="Helical" evidence="1">
    <location>
        <begin position="52"/>
        <end position="76"/>
    </location>
</feature>
<protein>
    <submittedName>
        <fullName evidence="2">Uncharacterized protein</fullName>
    </submittedName>
</protein>
<organism evidence="2 3">
    <name type="scientific">Steinernema carpocapsae</name>
    <name type="common">Entomopathogenic nematode</name>
    <dbReference type="NCBI Taxonomy" id="34508"/>
    <lineage>
        <taxon>Eukaryota</taxon>
        <taxon>Metazoa</taxon>
        <taxon>Ecdysozoa</taxon>
        <taxon>Nematoda</taxon>
        <taxon>Chromadorea</taxon>
        <taxon>Rhabditida</taxon>
        <taxon>Tylenchina</taxon>
        <taxon>Panagrolaimomorpha</taxon>
        <taxon>Strongyloidoidea</taxon>
        <taxon>Steinernematidae</taxon>
        <taxon>Steinernema</taxon>
    </lineage>
</organism>
<evidence type="ECO:0000256" key="1">
    <source>
        <dbReference type="SAM" id="Phobius"/>
    </source>
</evidence>
<reference evidence="2 3" key="1">
    <citation type="journal article" date="2015" name="Genome Biol.">
        <title>Comparative genomics of Steinernema reveals deeply conserved gene regulatory networks.</title>
        <authorList>
            <person name="Dillman A.R."/>
            <person name="Macchietto M."/>
            <person name="Porter C.F."/>
            <person name="Rogers A."/>
            <person name="Williams B."/>
            <person name="Antoshechkin I."/>
            <person name="Lee M.M."/>
            <person name="Goodwin Z."/>
            <person name="Lu X."/>
            <person name="Lewis E.E."/>
            <person name="Goodrich-Blair H."/>
            <person name="Stock S.P."/>
            <person name="Adams B.J."/>
            <person name="Sternberg P.W."/>
            <person name="Mortazavi A."/>
        </authorList>
    </citation>
    <scope>NUCLEOTIDE SEQUENCE [LARGE SCALE GENOMIC DNA]</scope>
    <source>
        <strain evidence="2 3">ALL</strain>
    </source>
</reference>
<dbReference type="AlphaFoldDB" id="A0A4U8V3P2"/>